<feature type="chain" id="PRO_5044984908" description="Dirigent protein" evidence="4">
    <location>
        <begin position="23"/>
        <end position="186"/>
    </location>
</feature>
<dbReference type="InterPro" id="IPR004265">
    <property type="entry name" value="Dirigent"/>
</dbReference>
<comment type="subunit">
    <text evidence="2 4">Homodimer.</text>
</comment>
<proteinExistence type="inferred from homology"/>
<keyword evidence="6" id="KW-1185">Reference proteome</keyword>
<evidence type="ECO:0000256" key="4">
    <source>
        <dbReference type="RuleBase" id="RU363099"/>
    </source>
</evidence>
<accession>A0ABR2QHZ8</accession>
<keyword evidence="4" id="KW-0052">Apoplast</keyword>
<evidence type="ECO:0000256" key="1">
    <source>
        <dbReference type="ARBA" id="ARBA00010746"/>
    </source>
</evidence>
<comment type="caution">
    <text evidence="5">The sequence shown here is derived from an EMBL/GenBank/DDBJ whole genome shotgun (WGS) entry which is preliminary data.</text>
</comment>
<evidence type="ECO:0000313" key="6">
    <source>
        <dbReference type="Proteomes" id="UP001396334"/>
    </source>
</evidence>
<gene>
    <name evidence="5" type="ORF">V6N11_080821</name>
</gene>
<reference evidence="5 6" key="1">
    <citation type="journal article" date="2024" name="G3 (Bethesda)">
        <title>Genome assembly of Hibiscus sabdariffa L. provides insights into metabolisms of medicinal natural products.</title>
        <authorList>
            <person name="Kim T."/>
        </authorList>
    </citation>
    <scope>NUCLEOTIDE SEQUENCE [LARGE SCALE GENOMIC DNA]</scope>
    <source>
        <strain evidence="5">TK-2024</strain>
        <tissue evidence="5">Old leaves</tissue>
    </source>
</reference>
<sequence>MKRTSILGWILIVCLSTAAVHGQYYSKTRPYDPKAEKVTDLHFFLHESLGGQNPTAVVLAQANITSNNSTVPFGTLFAVDNPLQTGPEPNSEVIGNAQGLAVVAGINSTAAVMYFDFGFTTGELNGSSLSLFSRNPLIMSEREVSVVGGKGKFRMAKGFALVNPVVINATTVILEFNVTVSCSLLT</sequence>
<evidence type="ECO:0000256" key="2">
    <source>
        <dbReference type="ARBA" id="ARBA00011738"/>
    </source>
</evidence>
<dbReference type="EMBL" id="JBBPBN010000037">
    <property type="protein sequence ID" value="KAK9000318.1"/>
    <property type="molecule type" value="Genomic_DNA"/>
</dbReference>
<evidence type="ECO:0000313" key="5">
    <source>
        <dbReference type="EMBL" id="KAK9000318.1"/>
    </source>
</evidence>
<dbReference type="PANTHER" id="PTHR21495">
    <property type="entry name" value="NUCLEOPORIN-RELATED"/>
    <property type="match status" value="1"/>
</dbReference>
<name>A0ABR2QHZ8_9ROSI</name>
<organism evidence="5 6">
    <name type="scientific">Hibiscus sabdariffa</name>
    <name type="common">roselle</name>
    <dbReference type="NCBI Taxonomy" id="183260"/>
    <lineage>
        <taxon>Eukaryota</taxon>
        <taxon>Viridiplantae</taxon>
        <taxon>Streptophyta</taxon>
        <taxon>Embryophyta</taxon>
        <taxon>Tracheophyta</taxon>
        <taxon>Spermatophyta</taxon>
        <taxon>Magnoliopsida</taxon>
        <taxon>eudicotyledons</taxon>
        <taxon>Gunneridae</taxon>
        <taxon>Pentapetalae</taxon>
        <taxon>rosids</taxon>
        <taxon>malvids</taxon>
        <taxon>Malvales</taxon>
        <taxon>Malvaceae</taxon>
        <taxon>Malvoideae</taxon>
        <taxon>Hibiscus</taxon>
    </lineage>
</organism>
<dbReference type="Proteomes" id="UP001396334">
    <property type="component" value="Unassembled WGS sequence"/>
</dbReference>
<keyword evidence="4" id="KW-0732">Signal</keyword>
<comment type="similarity">
    <text evidence="1 4">Belongs to the plant dirigent protein family.</text>
</comment>
<keyword evidence="3 4" id="KW-0964">Secreted</keyword>
<dbReference type="Gene3D" id="2.40.480.10">
    <property type="entry name" value="Allene oxide cyclase-like"/>
    <property type="match status" value="1"/>
</dbReference>
<protein>
    <recommendedName>
        <fullName evidence="4">Dirigent protein</fullName>
    </recommendedName>
</protein>
<dbReference type="Pfam" id="PF03018">
    <property type="entry name" value="Dirigent"/>
    <property type="match status" value="1"/>
</dbReference>
<comment type="subcellular location">
    <subcellularLocation>
        <location evidence="4">Secreted</location>
        <location evidence="4">Extracellular space</location>
        <location evidence="4">Apoplast</location>
    </subcellularLocation>
</comment>
<comment type="function">
    <text evidence="4">Dirigent proteins impart stereoselectivity on the phenoxy radical-coupling reaction, yielding optically active lignans from two molecules of coniferyl alcohol in the biosynthesis of lignans, flavonolignans, and alkaloids and thus plays a central role in plant secondary metabolism.</text>
</comment>
<feature type="signal peptide" evidence="4">
    <location>
        <begin position="1"/>
        <end position="22"/>
    </location>
</feature>
<evidence type="ECO:0000256" key="3">
    <source>
        <dbReference type="ARBA" id="ARBA00022525"/>
    </source>
</evidence>
<dbReference type="InterPro" id="IPR044859">
    <property type="entry name" value="Allene_oxi_cyc_Dirigent"/>
</dbReference>